<evidence type="ECO:0000256" key="3">
    <source>
        <dbReference type="RuleBase" id="RU361235"/>
    </source>
</evidence>
<feature type="domain" description="Carboxylesterase type B" evidence="6">
    <location>
        <begin position="101"/>
        <end position="596"/>
    </location>
</feature>
<gene>
    <name evidence="7" type="ORF">EubceDRAFT1_1910</name>
</gene>
<reference evidence="7 8" key="2">
    <citation type="submission" date="2012-02" db="EMBL/GenBank/DDBJ databases">
        <title>Improved High-Quality Draft sequence of Eubacterium cellulosolvens 6.</title>
        <authorList>
            <consortium name="US DOE Joint Genome Institute"/>
            <person name="Lucas S."/>
            <person name="Han J."/>
            <person name="Lapidus A."/>
            <person name="Cheng J.-F."/>
            <person name="Goodwin L."/>
            <person name="Pitluck S."/>
            <person name="Peters L."/>
            <person name="Mikhailova N."/>
            <person name="Gu W."/>
            <person name="Detter J.C."/>
            <person name="Han C."/>
            <person name="Tapia R."/>
            <person name="Land M."/>
            <person name="Hauser L."/>
            <person name="Kyrpides N."/>
            <person name="Ivanova N."/>
            <person name="Pagani I."/>
            <person name="Johnson E."/>
            <person name="Mukhopadhyay B."/>
            <person name="Anderson I."/>
            <person name="Woyke T."/>
        </authorList>
    </citation>
    <scope>NUCLEOTIDE SEQUENCE [LARGE SCALE GENOMIC DNA]</scope>
    <source>
        <strain evidence="7 8">6</strain>
    </source>
</reference>
<evidence type="ECO:0000256" key="1">
    <source>
        <dbReference type="ARBA" id="ARBA00005964"/>
    </source>
</evidence>
<dbReference type="SUPFAM" id="SSF53474">
    <property type="entry name" value="alpha/beta-Hydrolases"/>
    <property type="match status" value="1"/>
</dbReference>
<dbReference type="OrthoDB" id="9775851at2"/>
<evidence type="ECO:0000256" key="2">
    <source>
        <dbReference type="ARBA" id="ARBA00022801"/>
    </source>
</evidence>
<feature type="region of interest" description="Disordered" evidence="4">
    <location>
        <begin position="366"/>
        <end position="385"/>
    </location>
</feature>
<keyword evidence="5" id="KW-0812">Transmembrane</keyword>
<dbReference type="HOGENOM" id="CLU_006586_16_4_9"/>
<name>I5AV62_EUBC6</name>
<dbReference type="InterPro" id="IPR019826">
    <property type="entry name" value="Carboxylesterase_B_AS"/>
</dbReference>
<dbReference type="ESTHER" id="eubce-i5av62">
    <property type="family name" value="Carb_B_Bacteria"/>
</dbReference>
<dbReference type="InterPro" id="IPR002018">
    <property type="entry name" value="CarbesteraseB"/>
</dbReference>
<dbReference type="InterPro" id="IPR050309">
    <property type="entry name" value="Type-B_Carboxylest/Lipase"/>
</dbReference>
<dbReference type="AlphaFoldDB" id="I5AV62"/>
<feature type="compositionally biased region" description="Basic and acidic residues" evidence="4">
    <location>
        <begin position="376"/>
        <end position="385"/>
    </location>
</feature>
<dbReference type="GO" id="GO:0016787">
    <property type="term" value="F:hydrolase activity"/>
    <property type="evidence" value="ECO:0007669"/>
    <property type="project" value="UniProtKB-KW"/>
</dbReference>
<evidence type="ECO:0000256" key="5">
    <source>
        <dbReference type="SAM" id="Phobius"/>
    </source>
</evidence>
<evidence type="ECO:0000256" key="4">
    <source>
        <dbReference type="SAM" id="MobiDB-lite"/>
    </source>
</evidence>
<feature type="transmembrane region" description="Helical" evidence="5">
    <location>
        <begin position="64"/>
        <end position="85"/>
    </location>
</feature>
<accession>I5AV62</accession>
<evidence type="ECO:0000313" key="7">
    <source>
        <dbReference type="EMBL" id="EIM57685.1"/>
    </source>
</evidence>
<dbReference type="PROSITE" id="PS00122">
    <property type="entry name" value="CARBOXYLESTERASE_B_1"/>
    <property type="match status" value="1"/>
</dbReference>
<keyword evidence="5" id="KW-0472">Membrane</keyword>
<feature type="region of interest" description="Disordered" evidence="4">
    <location>
        <begin position="593"/>
        <end position="616"/>
    </location>
</feature>
<dbReference type="EC" id="3.1.1.-" evidence="3"/>
<comment type="similarity">
    <text evidence="1 3">Belongs to the type-B carboxylesterase/lipase family.</text>
</comment>
<protein>
    <recommendedName>
        <fullName evidence="3">Carboxylic ester hydrolase</fullName>
        <ecNumber evidence="3">3.1.1.-</ecNumber>
    </recommendedName>
</protein>
<dbReference type="InterPro" id="IPR029058">
    <property type="entry name" value="AB_hydrolase_fold"/>
</dbReference>
<dbReference type="Proteomes" id="UP000005753">
    <property type="component" value="Chromosome"/>
</dbReference>
<keyword evidence="8" id="KW-1185">Reference proteome</keyword>
<dbReference type="Pfam" id="PF00135">
    <property type="entry name" value="COesterase"/>
    <property type="match status" value="1"/>
</dbReference>
<organism evidence="7 8">
    <name type="scientific">Eubacterium cellulosolvens (strain ATCC 43171 / JCM 9499 / 6)</name>
    <name type="common">Cillobacterium cellulosolvens</name>
    <dbReference type="NCBI Taxonomy" id="633697"/>
    <lineage>
        <taxon>Bacteria</taxon>
        <taxon>Bacillati</taxon>
        <taxon>Bacillota</taxon>
        <taxon>Clostridia</taxon>
        <taxon>Eubacteriales</taxon>
        <taxon>Eubacteriaceae</taxon>
        <taxon>Eubacterium</taxon>
    </lineage>
</organism>
<keyword evidence="2 3" id="KW-0378">Hydrolase</keyword>
<dbReference type="eggNOG" id="COG2272">
    <property type="taxonomic scope" value="Bacteria"/>
</dbReference>
<keyword evidence="5" id="KW-1133">Transmembrane helix</keyword>
<dbReference type="EMBL" id="CM001487">
    <property type="protein sequence ID" value="EIM57685.1"/>
    <property type="molecule type" value="Genomic_DNA"/>
</dbReference>
<dbReference type="STRING" id="633697.EubceDRAFT1_1910"/>
<feature type="transmembrane region" description="Helical" evidence="5">
    <location>
        <begin position="33"/>
        <end position="52"/>
    </location>
</feature>
<dbReference type="PANTHER" id="PTHR11559">
    <property type="entry name" value="CARBOXYLESTERASE"/>
    <property type="match status" value="1"/>
</dbReference>
<evidence type="ECO:0000259" key="6">
    <source>
        <dbReference type="Pfam" id="PF00135"/>
    </source>
</evidence>
<dbReference type="Gene3D" id="3.40.50.1820">
    <property type="entry name" value="alpha/beta hydrolase"/>
    <property type="match status" value="1"/>
</dbReference>
<evidence type="ECO:0000313" key="8">
    <source>
        <dbReference type="Proteomes" id="UP000005753"/>
    </source>
</evidence>
<reference evidence="7 8" key="1">
    <citation type="submission" date="2010-08" db="EMBL/GenBank/DDBJ databases">
        <authorList>
            <consortium name="US DOE Joint Genome Institute (JGI-PGF)"/>
            <person name="Lucas S."/>
            <person name="Copeland A."/>
            <person name="Lapidus A."/>
            <person name="Cheng J.-F."/>
            <person name="Bruce D."/>
            <person name="Goodwin L."/>
            <person name="Pitluck S."/>
            <person name="Land M.L."/>
            <person name="Hauser L."/>
            <person name="Chang Y.-J."/>
            <person name="Anderson I.J."/>
            <person name="Johnson E."/>
            <person name="Mulhopadhyay B."/>
            <person name="Kyrpides N."/>
            <person name="Woyke T.J."/>
        </authorList>
    </citation>
    <scope>NUCLEOTIDE SEQUENCE [LARGE SCALE GENOMIC DNA]</scope>
    <source>
        <strain evidence="7 8">6</strain>
    </source>
</reference>
<feature type="compositionally biased region" description="Basic and acidic residues" evidence="4">
    <location>
        <begin position="605"/>
        <end position="616"/>
    </location>
</feature>
<sequence>MKKSSVAGKWIFYVALILTGLVFFAVLELNKNIPAGWGIMLLLFVVFAVLYRRKLSGRGKLIRTISWLCLFASGAAIVLLTQGPYRLVPAVPEVDEPKQTGIVHVAQGDIRGVLTGDETVEMYTGIPYAKPPVGDLRWKETQDPEPWEGVKVCDHFAPMSMQPSNSRIYDSLSQIVGYHDYEMTLRDDYRTMMSEDSLYINIWKPAGDIRKAPVLVYVHGGSLKTGQPWYDDYSGRTFAKDGVVVVNMAYRLGVFGYYADEALAEESSTGTTGNYGLLDQIKALEWVRDNIEAFGGNPEDVTLAGESAGSASVSALCASPMAKGLFTKVIAESSSVSTKEPPHSFRLMVQALADGADTRAALGIGEAASGGQAPERSSEASRQELKKMRELPAEKIVNMAELNHHITVDGQALAKTPFEYYRDGQFNETALLNGYNREEAAPFVLFDRITAKNIHEKLETILGDYTDRVLELYPVNTDSEASEAYEKIFSAFYFGYSHYMWTRQTAEKIPVYEYFFTKENGRLGAWHSGEEVYLYGNIPTGKKAGAGLYTRKDLEVSEEFHSYALNFIRTGDPNGASSGSILPDLEGQELPRWKKSGTKGQEPGADVHEIGEKTGEMQDENLELYRILDEMYGD</sequence>
<proteinExistence type="inferred from homology"/>
<feature type="transmembrane region" description="Helical" evidence="5">
    <location>
        <begin position="7"/>
        <end position="27"/>
    </location>
</feature>